<dbReference type="InterPro" id="IPR050855">
    <property type="entry name" value="NDM-1-like"/>
</dbReference>
<protein>
    <submittedName>
        <fullName evidence="3">MBL fold metallo-hydrolase</fullName>
    </submittedName>
</protein>
<proteinExistence type="predicted"/>
<dbReference type="CDD" id="cd07739">
    <property type="entry name" value="metallo-hydrolase-like_MBL-fold"/>
    <property type="match status" value="1"/>
</dbReference>
<reference evidence="4" key="1">
    <citation type="journal article" date="2019" name="Int. J. Syst. Evol. Microbiol.">
        <title>The Global Catalogue of Microorganisms (GCM) 10K type strain sequencing project: providing services to taxonomists for standard genome sequencing and annotation.</title>
        <authorList>
            <consortium name="The Broad Institute Genomics Platform"/>
            <consortium name="The Broad Institute Genome Sequencing Center for Infectious Disease"/>
            <person name="Wu L."/>
            <person name="Ma J."/>
        </authorList>
    </citation>
    <scope>NUCLEOTIDE SEQUENCE [LARGE SCALE GENOMIC DNA]</scope>
    <source>
        <strain evidence="4">KCTC 42730</strain>
    </source>
</reference>
<name>A0ABV7CGN2_9GAMM</name>
<accession>A0ABV7CGN2</accession>
<organism evidence="3 4">
    <name type="scientific">Pseudoalteromonas fenneropenaei</name>
    <dbReference type="NCBI Taxonomy" id="1737459"/>
    <lineage>
        <taxon>Bacteria</taxon>
        <taxon>Pseudomonadati</taxon>
        <taxon>Pseudomonadota</taxon>
        <taxon>Gammaproteobacteria</taxon>
        <taxon>Alteromonadales</taxon>
        <taxon>Pseudoalteromonadaceae</taxon>
        <taxon>Pseudoalteromonas</taxon>
    </lineage>
</organism>
<dbReference type="Proteomes" id="UP001595453">
    <property type="component" value="Unassembled WGS sequence"/>
</dbReference>
<dbReference type="SUPFAM" id="SSF56281">
    <property type="entry name" value="Metallo-hydrolase/oxidoreductase"/>
    <property type="match status" value="1"/>
</dbReference>
<dbReference type="InterPro" id="IPR036866">
    <property type="entry name" value="RibonucZ/Hydroxyglut_hydro"/>
</dbReference>
<evidence type="ECO:0000259" key="2">
    <source>
        <dbReference type="SMART" id="SM00849"/>
    </source>
</evidence>
<dbReference type="Pfam" id="PF00753">
    <property type="entry name" value="Lactamase_B"/>
    <property type="match status" value="1"/>
</dbReference>
<dbReference type="SMART" id="SM00849">
    <property type="entry name" value="Lactamase_B"/>
    <property type="match status" value="1"/>
</dbReference>
<keyword evidence="4" id="KW-1185">Reference proteome</keyword>
<comment type="caution">
    <text evidence="3">The sequence shown here is derived from an EMBL/GenBank/DDBJ whole genome shotgun (WGS) entry which is preliminary data.</text>
</comment>
<evidence type="ECO:0000313" key="4">
    <source>
        <dbReference type="Proteomes" id="UP001595453"/>
    </source>
</evidence>
<dbReference type="EMBL" id="JBHRSD010000010">
    <property type="protein sequence ID" value="MFC3031723.1"/>
    <property type="molecule type" value="Genomic_DNA"/>
</dbReference>
<dbReference type="Gene3D" id="3.60.15.10">
    <property type="entry name" value="Ribonuclease Z/Hydroxyacylglutathione hydrolase-like"/>
    <property type="match status" value="1"/>
</dbReference>
<dbReference type="InterPro" id="IPR001279">
    <property type="entry name" value="Metallo-B-lactamas"/>
</dbReference>
<feature type="domain" description="Metallo-beta-lactamase" evidence="2">
    <location>
        <begin position="38"/>
        <end position="223"/>
    </location>
</feature>
<feature type="signal peptide" evidence="1">
    <location>
        <begin position="1"/>
        <end position="22"/>
    </location>
</feature>
<dbReference type="RefSeq" id="WP_377121250.1">
    <property type="nucleotide sequence ID" value="NZ_JBHRSD010000010.1"/>
</dbReference>
<evidence type="ECO:0000256" key="1">
    <source>
        <dbReference type="SAM" id="SignalP"/>
    </source>
</evidence>
<sequence length="288" mass="31249">MRVFTHWVAPTLLAIASFSLFAKPLNIDVYHGDGNSFYVTASIISGDKDAILIDSGFTQADALRIAAKILDSGKNLKTIFISQADPDYYFGAATLRQLFPAVNIITTPAVKHTIATKLAGKLAFWGPKLGANGPQSGLVPDVINTDILMLEGERIEIKATQGQFNHRPYLWLPSNQAIVGNVAVYADVHLWMADAQSDAAQQAWQAQLEAMLALNPKLVVPGHMKPNSAMDATAIHYSLNYLKAFSAAKAASVQSTELIDKMQQLYPSAVLPMALEIGAKVHTGEMQW</sequence>
<dbReference type="PANTHER" id="PTHR42951">
    <property type="entry name" value="METALLO-BETA-LACTAMASE DOMAIN-CONTAINING"/>
    <property type="match status" value="1"/>
</dbReference>
<gene>
    <name evidence="3" type="ORF">ACFOEE_04220</name>
</gene>
<evidence type="ECO:0000313" key="3">
    <source>
        <dbReference type="EMBL" id="MFC3031723.1"/>
    </source>
</evidence>
<keyword evidence="1" id="KW-0732">Signal</keyword>
<dbReference type="PANTHER" id="PTHR42951:SF14">
    <property type="entry name" value="METALLO-BETA-LACTAMASE SUPERFAMILY PROTEIN"/>
    <property type="match status" value="1"/>
</dbReference>
<feature type="chain" id="PRO_5045730344" evidence="1">
    <location>
        <begin position="23"/>
        <end position="288"/>
    </location>
</feature>